<dbReference type="EMBL" id="KQ417620">
    <property type="protein sequence ID" value="KOF91077.1"/>
    <property type="molecule type" value="Genomic_DNA"/>
</dbReference>
<dbReference type="AlphaFoldDB" id="A0A0L8HPC3"/>
<protein>
    <submittedName>
        <fullName evidence="1">Uncharacterized protein</fullName>
    </submittedName>
</protein>
<sequence>MSSLKTVVCSLLTFYHGDSILFSPTPTENENLTPLVVMWIRLERLLYYLKYILCVKV</sequence>
<evidence type="ECO:0000313" key="1">
    <source>
        <dbReference type="EMBL" id="KOF91077.1"/>
    </source>
</evidence>
<name>A0A0L8HPC3_OCTBM</name>
<accession>A0A0L8HPC3</accession>
<gene>
    <name evidence="1" type="ORF">OCBIM_22009839mg</name>
</gene>
<reference evidence="1" key="1">
    <citation type="submission" date="2015-07" db="EMBL/GenBank/DDBJ databases">
        <title>MeaNS - Measles Nucleotide Surveillance Program.</title>
        <authorList>
            <person name="Tran T."/>
            <person name="Druce J."/>
        </authorList>
    </citation>
    <scope>NUCLEOTIDE SEQUENCE</scope>
    <source>
        <strain evidence="1">UCB-OBI-ISO-001</strain>
        <tissue evidence="1">Gonad</tissue>
    </source>
</reference>
<organism evidence="1">
    <name type="scientific">Octopus bimaculoides</name>
    <name type="common">California two-spotted octopus</name>
    <dbReference type="NCBI Taxonomy" id="37653"/>
    <lineage>
        <taxon>Eukaryota</taxon>
        <taxon>Metazoa</taxon>
        <taxon>Spiralia</taxon>
        <taxon>Lophotrochozoa</taxon>
        <taxon>Mollusca</taxon>
        <taxon>Cephalopoda</taxon>
        <taxon>Coleoidea</taxon>
        <taxon>Octopodiformes</taxon>
        <taxon>Octopoda</taxon>
        <taxon>Incirrata</taxon>
        <taxon>Octopodidae</taxon>
        <taxon>Octopus</taxon>
    </lineage>
</organism>
<proteinExistence type="predicted"/>